<dbReference type="GO" id="GO:0005737">
    <property type="term" value="C:cytoplasm"/>
    <property type="evidence" value="ECO:0007669"/>
    <property type="project" value="UniProtKB-SubCell"/>
</dbReference>
<dbReference type="Pfam" id="PF07072">
    <property type="entry name" value="ZapD"/>
    <property type="match status" value="1"/>
</dbReference>
<dbReference type="PANTHER" id="PTHR39455:SF1">
    <property type="entry name" value="CELL DIVISION PROTEIN ZAPD"/>
    <property type="match status" value="1"/>
</dbReference>
<dbReference type="GO" id="GO:0000917">
    <property type="term" value="P:division septum assembly"/>
    <property type="evidence" value="ECO:0007669"/>
    <property type="project" value="UniProtKB-KW"/>
</dbReference>
<evidence type="ECO:0000313" key="6">
    <source>
        <dbReference type="EMBL" id="MUH73021.1"/>
    </source>
</evidence>
<name>A0A6N8FFI3_9GAMM</name>
<sequence length="249" mass="28934">MNSVVYEHPLNEKVRLLMRLELLFTQLSTHQDVSDQIHIQPFFNSLFGTIEVLERNDIRGTLTYYLDLLEKSMLRWSAHPEIHNESLQKNLKETINLQSQISKMSKACQVLKEDKFLASLRQRFGIAGGTCDFDLPQFHYWRLKPIEQRQEDIKKWLQVLAPLEQALNFSLLFIRESAEFSVQQAPNGFYQDSCSDNISLLRVKYDPELGYFPTVSGSTRRFAISFMRPDKSSVKTSVNDTITFELANC</sequence>
<keyword evidence="7" id="KW-1185">Reference proteome</keyword>
<dbReference type="RefSeq" id="WP_155696221.1">
    <property type="nucleotide sequence ID" value="NZ_BAAAFQ010000007.1"/>
</dbReference>
<dbReference type="HAMAP" id="MF_01092">
    <property type="entry name" value="ZapD"/>
    <property type="match status" value="1"/>
</dbReference>
<comment type="subunit">
    <text evidence="5">Interacts with FtsZ.</text>
</comment>
<keyword evidence="2 5" id="KW-0132">Cell division</keyword>
<dbReference type="InterPro" id="IPR009777">
    <property type="entry name" value="ZapD"/>
</dbReference>
<dbReference type="EMBL" id="WOCD01000005">
    <property type="protein sequence ID" value="MUH73021.1"/>
    <property type="molecule type" value="Genomic_DNA"/>
</dbReference>
<evidence type="ECO:0000313" key="7">
    <source>
        <dbReference type="Proteomes" id="UP000439994"/>
    </source>
</evidence>
<keyword evidence="1 5" id="KW-0963">Cytoplasm</keyword>
<dbReference type="Gene3D" id="2.60.440.10">
    <property type="entry name" value="YacF-like domains"/>
    <property type="match status" value="1"/>
</dbReference>
<dbReference type="InterPro" id="IPR027462">
    <property type="entry name" value="ZapD_C"/>
</dbReference>
<dbReference type="SUPFAM" id="SSF160950">
    <property type="entry name" value="YacF-like"/>
    <property type="match status" value="1"/>
</dbReference>
<dbReference type="Proteomes" id="UP000439994">
    <property type="component" value="Unassembled WGS sequence"/>
</dbReference>
<accession>A0A6N8FFI3</accession>
<dbReference type="OrthoDB" id="5294622at2"/>
<dbReference type="GO" id="GO:0032153">
    <property type="term" value="C:cell division site"/>
    <property type="evidence" value="ECO:0007669"/>
    <property type="project" value="TreeGrafter"/>
</dbReference>
<comment type="caution">
    <text evidence="6">The sequence shown here is derived from an EMBL/GenBank/DDBJ whole genome shotgun (WGS) entry which is preliminary data.</text>
</comment>
<dbReference type="AlphaFoldDB" id="A0A6N8FFI3"/>
<evidence type="ECO:0000256" key="4">
    <source>
        <dbReference type="ARBA" id="ARBA00023306"/>
    </source>
</evidence>
<comment type="similarity">
    <text evidence="5">Belongs to the ZapD family.</text>
</comment>
<reference evidence="6 7" key="1">
    <citation type="submission" date="2019-11" db="EMBL/GenBank/DDBJ databases">
        <title>P. haliotis isolates from Z. marina roots.</title>
        <authorList>
            <person name="Cohen M."/>
            <person name="Jospin G."/>
            <person name="Eisen J.A."/>
            <person name="Coil D.A."/>
        </authorList>
    </citation>
    <scope>NUCLEOTIDE SEQUENCE [LARGE SCALE GENOMIC DNA]</scope>
    <source>
        <strain evidence="6 7">UCD-MCMsp1aY</strain>
    </source>
</reference>
<gene>
    <name evidence="5 6" type="primary">zapD</name>
    <name evidence="6" type="ORF">GNP35_11325</name>
</gene>
<keyword evidence="4 5" id="KW-0131">Cell cycle</keyword>
<comment type="subcellular location">
    <subcellularLocation>
        <location evidence="5">Cytoplasm</location>
    </subcellularLocation>
    <text evidence="5">Localizes to mid-cell in an FtsZ-dependent manner.</text>
</comment>
<protein>
    <recommendedName>
        <fullName evidence="5">Cell division protein ZapD</fullName>
    </recommendedName>
    <alternativeName>
        <fullName evidence="5">Z ring-associated protein D</fullName>
    </alternativeName>
</protein>
<evidence type="ECO:0000256" key="5">
    <source>
        <dbReference type="HAMAP-Rule" id="MF_01092"/>
    </source>
</evidence>
<organism evidence="6 7">
    <name type="scientific">Psychrosphaera haliotis</name>
    <dbReference type="NCBI Taxonomy" id="555083"/>
    <lineage>
        <taxon>Bacteria</taxon>
        <taxon>Pseudomonadati</taxon>
        <taxon>Pseudomonadota</taxon>
        <taxon>Gammaproteobacteria</taxon>
        <taxon>Alteromonadales</taxon>
        <taxon>Pseudoalteromonadaceae</taxon>
        <taxon>Psychrosphaera</taxon>
    </lineage>
</organism>
<dbReference type="InterPro" id="IPR036268">
    <property type="entry name" value="ZapD_sf"/>
</dbReference>
<evidence type="ECO:0000256" key="1">
    <source>
        <dbReference type="ARBA" id="ARBA00022490"/>
    </source>
</evidence>
<proteinExistence type="inferred from homology"/>
<keyword evidence="3 5" id="KW-0717">Septation</keyword>
<dbReference type="PANTHER" id="PTHR39455">
    <property type="entry name" value="CELL DIVISION PROTEIN ZAPD"/>
    <property type="match status" value="1"/>
</dbReference>
<comment type="function">
    <text evidence="5">Cell division factor that enhances FtsZ-ring assembly. Directly interacts with FtsZ and promotes bundling of FtsZ protofilaments, with a reduction in FtsZ GTPase activity.</text>
</comment>
<dbReference type="Gene3D" id="1.10.3900.10">
    <property type="entry name" value="YacF-like"/>
    <property type="match status" value="1"/>
</dbReference>
<evidence type="ECO:0000256" key="3">
    <source>
        <dbReference type="ARBA" id="ARBA00023210"/>
    </source>
</evidence>
<dbReference type="GO" id="GO:0043093">
    <property type="term" value="P:FtsZ-dependent cytokinesis"/>
    <property type="evidence" value="ECO:0007669"/>
    <property type="project" value="UniProtKB-UniRule"/>
</dbReference>
<evidence type="ECO:0000256" key="2">
    <source>
        <dbReference type="ARBA" id="ARBA00022618"/>
    </source>
</evidence>